<organism evidence="1 2">
    <name type="scientific">Azospirillum argentinense</name>
    <dbReference type="NCBI Taxonomy" id="2970906"/>
    <lineage>
        <taxon>Bacteria</taxon>
        <taxon>Pseudomonadati</taxon>
        <taxon>Pseudomonadota</taxon>
        <taxon>Alphaproteobacteria</taxon>
        <taxon>Rhodospirillales</taxon>
        <taxon>Azospirillaceae</taxon>
        <taxon>Azospirillum</taxon>
    </lineage>
</organism>
<sequence length="144" mass="15812">MDTANGVQKLGLGWRTAQWLRRVYPVKARDNIAAEFDVSGTQAKRWLAGLAPATWHLEEMAARWGKDFVHHVFQDAFEVTRDRLAKRRACLEAQLKGRQDALAEAKNSKSGGMAALARSAAGAGRATVRGLIGRLKVRSSREAA</sequence>
<keyword evidence="2" id="KW-1185">Reference proteome</keyword>
<dbReference type="Proteomes" id="UP001628281">
    <property type="component" value="Unassembled WGS sequence"/>
</dbReference>
<gene>
    <name evidence="1" type="ORF">ACJ41P_10405</name>
</gene>
<accession>A0ABW8V5U7</accession>
<protein>
    <submittedName>
        <fullName evidence="1">Uncharacterized protein</fullName>
    </submittedName>
</protein>
<dbReference type="RefSeq" id="WP_407823997.1">
    <property type="nucleotide sequence ID" value="NZ_JBJLSN010000011.1"/>
</dbReference>
<comment type="caution">
    <text evidence="1">The sequence shown here is derived from an EMBL/GenBank/DDBJ whole genome shotgun (WGS) entry which is preliminary data.</text>
</comment>
<evidence type="ECO:0000313" key="2">
    <source>
        <dbReference type="Proteomes" id="UP001628281"/>
    </source>
</evidence>
<name>A0ABW8V5U7_9PROT</name>
<proteinExistence type="predicted"/>
<evidence type="ECO:0000313" key="1">
    <source>
        <dbReference type="EMBL" id="MFL7901534.1"/>
    </source>
</evidence>
<reference evidence="1 2" key="1">
    <citation type="submission" date="2024-11" db="EMBL/GenBank/DDBJ databases">
        <title>Draft genome sequences of two bacteria associated to sugarcane roots in Colombia.</title>
        <authorList>
            <person name="Pardo-Diaz S."/>
            <person name="Masmela-Mendoza J."/>
            <person name="Delgadillo-Duran P."/>
            <person name="Bautista E.J."/>
            <person name="Rojas-Tapias D.F."/>
        </authorList>
    </citation>
    <scope>NUCLEOTIDE SEQUENCE [LARGE SCALE GENOMIC DNA]</scope>
    <source>
        <strain evidence="1 2">Ap18</strain>
    </source>
</reference>
<dbReference type="EMBL" id="JBJLSN010000011">
    <property type="protein sequence ID" value="MFL7901534.1"/>
    <property type="molecule type" value="Genomic_DNA"/>
</dbReference>